<evidence type="ECO:0000256" key="10">
    <source>
        <dbReference type="ARBA" id="ARBA00023270"/>
    </source>
</evidence>
<evidence type="ECO:0000256" key="14">
    <source>
        <dbReference type="PIRSR" id="PIRSR001365-1"/>
    </source>
</evidence>
<feature type="active site" description="Proton donor/acceptor" evidence="12 14">
    <location>
        <position position="137"/>
    </location>
</feature>
<evidence type="ECO:0000256" key="9">
    <source>
        <dbReference type="ARBA" id="ARBA00023239"/>
    </source>
</evidence>
<dbReference type="EC" id="4.3.3.7" evidence="4 12"/>
<protein>
    <recommendedName>
        <fullName evidence="4 12">4-hydroxy-tetrahydrodipicolinate synthase</fullName>
        <shortName evidence="12">HTPA synthase</shortName>
        <ecNumber evidence="4 12">4.3.3.7</ecNumber>
    </recommendedName>
</protein>
<evidence type="ECO:0000256" key="5">
    <source>
        <dbReference type="ARBA" id="ARBA00022490"/>
    </source>
</evidence>
<comment type="similarity">
    <text evidence="3 12 13">Belongs to the DapA family.</text>
</comment>
<evidence type="ECO:0000256" key="15">
    <source>
        <dbReference type="PIRSR" id="PIRSR001365-2"/>
    </source>
</evidence>
<sequence>MATDFGRLVTAMVTPFDERLQVNWDRLPELVDYLIEEQKTDSIVVCGTTGESPTLSDEEKVRLYETCVRLARGRCRILAGTGTYDTEHSIHLTREAERAGVDGALVVVPYYSRPSQEGLYRHFSAIARSTSLPLMLYNIPSRTGVMLEAETTLRLAEFPNIVATKESHGDFDHLTRLIKAAPAGFRVYSGDDGLTLPFLAIGAYGVVSVAAHLVGRDIKRMMEAYADGRTAEAAQLHAKLHPVFHGMFFCPHRVPSPAPVKHALRLKGIDVGGVRLPLVPVTEQEAAFIARLVEQI</sequence>
<keyword evidence="5 12" id="KW-0963">Cytoplasm</keyword>
<dbReference type="GO" id="GO:0019877">
    <property type="term" value="P:diaminopimelate biosynthetic process"/>
    <property type="evidence" value="ECO:0007669"/>
    <property type="project" value="UniProtKB-UniRule"/>
</dbReference>
<evidence type="ECO:0000256" key="12">
    <source>
        <dbReference type="HAMAP-Rule" id="MF_00418"/>
    </source>
</evidence>
<evidence type="ECO:0000256" key="3">
    <source>
        <dbReference type="ARBA" id="ARBA00007592"/>
    </source>
</evidence>
<dbReference type="Pfam" id="PF00701">
    <property type="entry name" value="DHDPS"/>
    <property type="match status" value="1"/>
</dbReference>
<evidence type="ECO:0000256" key="4">
    <source>
        <dbReference type="ARBA" id="ARBA00012086"/>
    </source>
</evidence>
<dbReference type="PIRSF" id="PIRSF001365">
    <property type="entry name" value="DHDPS"/>
    <property type="match status" value="1"/>
</dbReference>
<dbReference type="PROSITE" id="PS00665">
    <property type="entry name" value="DHDPS_1"/>
    <property type="match status" value="1"/>
</dbReference>
<dbReference type="CDD" id="cd00950">
    <property type="entry name" value="DHDPS"/>
    <property type="match status" value="1"/>
</dbReference>
<reference evidence="17 18" key="1">
    <citation type="submission" date="2016-12" db="EMBL/GenBank/DDBJ databases">
        <title>Candidatus Reconcilibacillus cellulovorans genome.</title>
        <authorList>
            <person name="Kolinko S."/>
            <person name="Wu Y.-W."/>
            <person name="Tachea F."/>
            <person name="Denzel E."/>
            <person name="Hiras J."/>
            <person name="Baecker N."/>
            <person name="Chan L.J."/>
            <person name="Eichorst S.A."/>
            <person name="Frey D."/>
            <person name="Adams P.D."/>
            <person name="Pray T."/>
            <person name="Tanjore D."/>
            <person name="Petzold C.J."/>
            <person name="Gladden J.M."/>
            <person name="Simmons B.A."/>
            <person name="Singer S.W."/>
        </authorList>
    </citation>
    <scope>NUCLEOTIDE SEQUENCE [LARGE SCALE GENOMIC DNA]</scope>
    <source>
        <strain evidence="17">JTherm</strain>
    </source>
</reference>
<evidence type="ECO:0000313" key="17">
    <source>
        <dbReference type="EMBL" id="PDO10585.1"/>
    </source>
</evidence>
<dbReference type="InterPro" id="IPR020624">
    <property type="entry name" value="Schiff_base-form_aldolases_CS"/>
</dbReference>
<keyword evidence="16" id="KW-0472">Membrane</keyword>
<keyword evidence="16" id="KW-1133">Transmembrane helix</keyword>
<keyword evidence="16" id="KW-0812">Transmembrane</keyword>
<feature type="transmembrane region" description="Helical" evidence="16">
    <location>
        <begin position="194"/>
        <end position="214"/>
    </location>
</feature>
<evidence type="ECO:0000256" key="16">
    <source>
        <dbReference type="SAM" id="Phobius"/>
    </source>
</evidence>
<evidence type="ECO:0000256" key="7">
    <source>
        <dbReference type="ARBA" id="ARBA00022915"/>
    </source>
</evidence>
<comment type="caution">
    <text evidence="17">The sequence shown here is derived from an EMBL/GenBank/DDBJ whole genome shotgun (WGS) entry which is preliminary data.</text>
</comment>
<gene>
    <name evidence="12" type="primary">dapA</name>
    <name evidence="17" type="ORF">BLM47_06290</name>
</gene>
<feature type="binding site" evidence="12 15">
    <location>
        <position position="207"/>
    </location>
    <ligand>
        <name>pyruvate</name>
        <dbReference type="ChEBI" id="CHEBI:15361"/>
    </ligand>
</feature>
<keyword evidence="6 12" id="KW-0028">Amino-acid biosynthesis</keyword>
<comment type="subcellular location">
    <subcellularLocation>
        <location evidence="12">Cytoplasm</location>
    </subcellularLocation>
</comment>
<feature type="site" description="Part of a proton relay during catalysis" evidence="12">
    <location>
        <position position="111"/>
    </location>
</feature>
<dbReference type="InterPro" id="IPR002220">
    <property type="entry name" value="DapA-like"/>
</dbReference>
<dbReference type="InterPro" id="IPR013785">
    <property type="entry name" value="Aldolase_TIM"/>
</dbReference>
<keyword evidence="10 12" id="KW-0704">Schiff base</keyword>
<organism evidence="17 18">
    <name type="scientific">Candidatus Reconcilbacillus cellulovorans</name>
    <dbReference type="NCBI Taxonomy" id="1906605"/>
    <lineage>
        <taxon>Bacteria</taxon>
        <taxon>Bacillati</taxon>
        <taxon>Bacillota</taxon>
        <taxon>Bacilli</taxon>
        <taxon>Bacillales</taxon>
        <taxon>Paenibacillaceae</taxon>
        <taxon>Candidatus Reconcilbacillus</taxon>
    </lineage>
</organism>
<evidence type="ECO:0000256" key="11">
    <source>
        <dbReference type="ARBA" id="ARBA00047836"/>
    </source>
</evidence>
<dbReference type="GO" id="GO:0008840">
    <property type="term" value="F:4-hydroxy-tetrahydrodipicolinate synthase activity"/>
    <property type="evidence" value="ECO:0007669"/>
    <property type="project" value="UniProtKB-UniRule"/>
</dbReference>
<dbReference type="EMBL" id="MOXJ01000012">
    <property type="protein sequence ID" value="PDO10585.1"/>
    <property type="molecule type" value="Genomic_DNA"/>
</dbReference>
<feature type="site" description="Part of a proton relay during catalysis" evidence="12">
    <location>
        <position position="48"/>
    </location>
</feature>
<dbReference type="AlphaFoldDB" id="A0A2A6E0S5"/>
<dbReference type="PRINTS" id="PR00146">
    <property type="entry name" value="DHPICSNTHASE"/>
</dbReference>
<dbReference type="NCBIfam" id="TIGR00674">
    <property type="entry name" value="dapA"/>
    <property type="match status" value="1"/>
</dbReference>
<keyword evidence="7 12" id="KW-0220">Diaminopimelate biosynthesis</keyword>
<dbReference type="PANTHER" id="PTHR12128:SF66">
    <property type="entry name" value="4-HYDROXY-2-OXOGLUTARATE ALDOLASE, MITOCHONDRIAL"/>
    <property type="match status" value="1"/>
</dbReference>
<dbReference type="GO" id="GO:0005829">
    <property type="term" value="C:cytosol"/>
    <property type="evidence" value="ECO:0007669"/>
    <property type="project" value="TreeGrafter"/>
</dbReference>
<comment type="pathway">
    <text evidence="2 12">Amino-acid biosynthesis; L-lysine biosynthesis via DAP pathway; (S)-tetrahydrodipicolinate from L-aspartate: step 3/4.</text>
</comment>
<keyword evidence="8 12" id="KW-0457">Lysine biosynthesis</keyword>
<keyword evidence="9 12" id="KW-0456">Lyase</keyword>
<dbReference type="Proteomes" id="UP000243688">
    <property type="component" value="Unassembled WGS sequence"/>
</dbReference>
<evidence type="ECO:0000256" key="2">
    <source>
        <dbReference type="ARBA" id="ARBA00005120"/>
    </source>
</evidence>
<dbReference type="UniPathway" id="UPA00034">
    <property type="reaction ID" value="UER00017"/>
</dbReference>
<dbReference type="GO" id="GO:0009089">
    <property type="term" value="P:lysine biosynthetic process via diaminopimelate"/>
    <property type="evidence" value="ECO:0007669"/>
    <property type="project" value="UniProtKB-UniRule"/>
</dbReference>
<dbReference type="HAMAP" id="MF_00418">
    <property type="entry name" value="DapA"/>
    <property type="match status" value="1"/>
</dbReference>
<accession>A0A2A6E0S5</accession>
<evidence type="ECO:0000313" key="18">
    <source>
        <dbReference type="Proteomes" id="UP000243688"/>
    </source>
</evidence>
<evidence type="ECO:0000256" key="8">
    <source>
        <dbReference type="ARBA" id="ARBA00023154"/>
    </source>
</evidence>
<feature type="active site" description="Schiff-base intermediate with substrate" evidence="12 14">
    <location>
        <position position="165"/>
    </location>
</feature>
<feature type="binding site" evidence="12 15">
    <location>
        <position position="49"/>
    </location>
    <ligand>
        <name>pyruvate</name>
        <dbReference type="ChEBI" id="CHEBI:15361"/>
    </ligand>
</feature>
<evidence type="ECO:0000256" key="13">
    <source>
        <dbReference type="PIRNR" id="PIRNR001365"/>
    </source>
</evidence>
<dbReference type="PANTHER" id="PTHR12128">
    <property type="entry name" value="DIHYDRODIPICOLINATE SYNTHASE"/>
    <property type="match status" value="1"/>
</dbReference>
<evidence type="ECO:0000256" key="6">
    <source>
        <dbReference type="ARBA" id="ARBA00022605"/>
    </source>
</evidence>
<name>A0A2A6E0S5_9BACL</name>
<dbReference type="SMART" id="SM01130">
    <property type="entry name" value="DHDPS"/>
    <property type="match status" value="1"/>
</dbReference>
<comment type="subunit">
    <text evidence="12">Homotetramer; dimer of dimers.</text>
</comment>
<proteinExistence type="inferred from homology"/>
<comment type="caution">
    <text evidence="12">Was originally thought to be a dihydrodipicolinate synthase (DHDPS), catalyzing the condensation of (S)-aspartate-beta-semialdehyde [(S)-ASA] and pyruvate to dihydrodipicolinate (DHDP). However, it was shown in E.coli that the product of the enzymatic reaction is not dihydrodipicolinate but in fact (4S)-4-hydroxy-2,3,4,5-tetrahydro-(2S)-dipicolinic acid (HTPA), and that the consecutive dehydration reaction leading to DHDP is not spontaneous but catalyzed by DapB.</text>
</comment>
<dbReference type="InterPro" id="IPR005263">
    <property type="entry name" value="DapA"/>
</dbReference>
<dbReference type="SUPFAM" id="SSF51569">
    <property type="entry name" value="Aldolase"/>
    <property type="match status" value="1"/>
</dbReference>
<comment type="function">
    <text evidence="1 12">Catalyzes the condensation of (S)-aspartate-beta-semialdehyde [(S)-ASA] and pyruvate to 4-hydroxy-tetrahydrodipicolinate (HTPA).</text>
</comment>
<dbReference type="Gene3D" id="3.20.20.70">
    <property type="entry name" value="Aldolase class I"/>
    <property type="match status" value="1"/>
</dbReference>
<comment type="catalytic activity">
    <reaction evidence="11 12">
        <text>L-aspartate 4-semialdehyde + pyruvate = (2S,4S)-4-hydroxy-2,3,4,5-tetrahydrodipicolinate + H2O + H(+)</text>
        <dbReference type="Rhea" id="RHEA:34171"/>
        <dbReference type="ChEBI" id="CHEBI:15361"/>
        <dbReference type="ChEBI" id="CHEBI:15377"/>
        <dbReference type="ChEBI" id="CHEBI:15378"/>
        <dbReference type="ChEBI" id="CHEBI:67139"/>
        <dbReference type="ChEBI" id="CHEBI:537519"/>
        <dbReference type="EC" id="4.3.3.7"/>
    </reaction>
</comment>
<evidence type="ECO:0000256" key="1">
    <source>
        <dbReference type="ARBA" id="ARBA00003294"/>
    </source>
</evidence>